<keyword evidence="2" id="KW-0472">Membrane</keyword>
<keyword evidence="2" id="KW-1133">Transmembrane helix</keyword>
<evidence type="ECO:0000256" key="1">
    <source>
        <dbReference type="SAM" id="MobiDB-lite"/>
    </source>
</evidence>
<feature type="transmembrane region" description="Helical" evidence="2">
    <location>
        <begin position="23"/>
        <end position="44"/>
    </location>
</feature>
<accession>A0ABQ8X8E6</accession>
<keyword evidence="4" id="KW-0347">Helicase</keyword>
<dbReference type="InterPro" id="IPR056229">
    <property type="entry name" value="Ig_TMM62"/>
</dbReference>
<sequence>MNAFLKNINQVIKAIIRDHFSEIVVFIIIVLSILSATVISPITIPIEDNESNTTLGNSLDHLVWSVHVGNTHISDTNSANSNNFETFLLDKVNHIDPHWVFHSGGIVEGRGVKGKSYGNEQVLSQWINYETILSGVGLYDQEKLFDVRGDSDSAGVEDIDSENNYYYDWSAQKIDALEVNDTTRSPVVLRTVKICGEGCEEDQEDEDKYNFLLVDFNQYPSPGRGMSLFGSDSEKILTLLEFRLKNLTNEDDPFIILSHYPLSMVDRTSKANNTDHSLSEIIDKYPPLVMLTGHGPSTKRAHSQLLGWTDGVLELQVGNFDDDQAFRILAIDNGLVSFIDLDKDDDWPYILITNPKDAKYLTSTEPLELITNSEYIRVLVFNYNYSSSSSSSSSFSSSSSKFKKNPNVKSSWEDLDIDQVSVWIDDELIDASMDRTGSSPLFTTKWDPTKYKSENLHRIKVKVVLFDGVEKEIEQYFSVTGKRKYGGITIAEILQRMTLMYFVISMFIIFFLIILALLIFPKIYRRTLIMSGKWQRFESWIKAKYQNKKLTLIETIVLHFKLMIYKYSLIPPSYWYIFITSLTALVTLPIFIAPMLENDWGTAFIWSIYLVDKSFYSSTPLLYCLVFVCFVIWPVLQIITSRIIDPPIPEISSRLKYFSKIDNLIYTLVFLIFFFYFLIQFGIIYGAAAVFFSFGLIWNLCLIMGLFIWIVIKDWKRLGATSLTAFKNDPQGTFDQNQKFIIRDSSEDSDDNKPKKKKTKKKKKYSSSEDDELLNGDNLDIELEENSQKSRNEKNFQLDSSSD</sequence>
<feature type="compositionally biased region" description="Low complexity" evidence="1">
    <location>
        <begin position="388"/>
        <end position="400"/>
    </location>
</feature>
<dbReference type="GO" id="GO:0004386">
    <property type="term" value="F:helicase activity"/>
    <property type="evidence" value="ECO:0007669"/>
    <property type="project" value="UniProtKB-KW"/>
</dbReference>
<feature type="transmembrane region" description="Helical" evidence="2">
    <location>
        <begin position="615"/>
        <end position="636"/>
    </location>
</feature>
<feature type="transmembrane region" description="Helical" evidence="2">
    <location>
        <begin position="664"/>
        <end position="685"/>
    </location>
</feature>
<keyword evidence="2" id="KW-0812">Transmembrane</keyword>
<dbReference type="PANTHER" id="PTHR14795:SF0">
    <property type="entry name" value="TRANSMEMBRANE PROTEIN 62"/>
    <property type="match status" value="1"/>
</dbReference>
<dbReference type="Pfam" id="PF24384">
    <property type="entry name" value="Ig_TMM62"/>
    <property type="match status" value="1"/>
</dbReference>
<organism evidence="4 5">
    <name type="scientific">Anaeramoeba flamelloides</name>
    <dbReference type="NCBI Taxonomy" id="1746091"/>
    <lineage>
        <taxon>Eukaryota</taxon>
        <taxon>Metamonada</taxon>
        <taxon>Anaeramoebidae</taxon>
        <taxon>Anaeramoeba</taxon>
    </lineage>
</organism>
<feature type="region of interest" description="Disordered" evidence="1">
    <location>
        <begin position="784"/>
        <end position="803"/>
    </location>
</feature>
<evidence type="ECO:0000313" key="5">
    <source>
        <dbReference type="Proteomes" id="UP001150062"/>
    </source>
</evidence>
<protein>
    <submittedName>
        <fullName evidence="4">Helicase related</fullName>
    </submittedName>
</protein>
<dbReference type="EMBL" id="JAOAOG010000331">
    <property type="protein sequence ID" value="KAJ6227898.1"/>
    <property type="molecule type" value="Genomic_DNA"/>
</dbReference>
<proteinExistence type="predicted"/>
<feature type="compositionally biased region" description="Basic residues" evidence="1">
    <location>
        <begin position="754"/>
        <end position="765"/>
    </location>
</feature>
<gene>
    <name evidence="4" type="ORF">M0813_09312</name>
</gene>
<evidence type="ECO:0000313" key="4">
    <source>
        <dbReference type="EMBL" id="KAJ6227898.1"/>
    </source>
</evidence>
<reference evidence="4" key="1">
    <citation type="submission" date="2022-08" db="EMBL/GenBank/DDBJ databases">
        <title>Novel sulfate-reducing endosymbionts in the free-living metamonad Anaeramoeba.</title>
        <authorList>
            <person name="Jerlstrom-Hultqvist J."/>
            <person name="Cepicka I."/>
            <person name="Gallot-Lavallee L."/>
            <person name="Salas-Leiva D."/>
            <person name="Curtis B.A."/>
            <person name="Zahonova K."/>
            <person name="Pipaliya S."/>
            <person name="Dacks J."/>
            <person name="Roger A.J."/>
        </authorList>
    </citation>
    <scope>NUCLEOTIDE SEQUENCE</scope>
    <source>
        <strain evidence="4">Schooner1</strain>
    </source>
</reference>
<dbReference type="Proteomes" id="UP001150062">
    <property type="component" value="Unassembled WGS sequence"/>
</dbReference>
<feature type="transmembrane region" description="Helical" evidence="2">
    <location>
        <begin position="499"/>
        <end position="520"/>
    </location>
</feature>
<feature type="transmembrane region" description="Helical" evidence="2">
    <location>
        <begin position="691"/>
        <end position="712"/>
    </location>
</feature>
<feature type="region of interest" description="Disordered" evidence="1">
    <location>
        <begin position="745"/>
        <end position="778"/>
    </location>
</feature>
<evidence type="ECO:0000256" key="2">
    <source>
        <dbReference type="SAM" id="Phobius"/>
    </source>
</evidence>
<feature type="domain" description="TMEM62 Ig-like" evidence="3">
    <location>
        <begin position="346"/>
        <end position="482"/>
    </location>
</feature>
<keyword evidence="4" id="KW-0067">ATP-binding</keyword>
<dbReference type="InterPro" id="IPR029052">
    <property type="entry name" value="Metallo-depent_PP-like"/>
</dbReference>
<comment type="caution">
    <text evidence="4">The sequence shown here is derived from an EMBL/GenBank/DDBJ whole genome shotgun (WGS) entry which is preliminary data.</text>
</comment>
<dbReference type="PANTHER" id="PTHR14795">
    <property type="entry name" value="HELICASE RELATED"/>
    <property type="match status" value="1"/>
</dbReference>
<feature type="compositionally biased region" description="Acidic residues" evidence="1">
    <location>
        <begin position="768"/>
        <end position="778"/>
    </location>
</feature>
<feature type="compositionally biased region" description="Basic and acidic residues" evidence="1">
    <location>
        <begin position="786"/>
        <end position="796"/>
    </location>
</feature>
<keyword evidence="4" id="KW-0547">Nucleotide-binding</keyword>
<feature type="region of interest" description="Disordered" evidence="1">
    <location>
        <begin position="388"/>
        <end position="408"/>
    </location>
</feature>
<name>A0ABQ8X8E6_9EUKA</name>
<evidence type="ECO:0000259" key="3">
    <source>
        <dbReference type="Pfam" id="PF24384"/>
    </source>
</evidence>
<feature type="transmembrane region" description="Helical" evidence="2">
    <location>
        <begin position="573"/>
        <end position="595"/>
    </location>
</feature>
<dbReference type="SUPFAM" id="SSF56300">
    <property type="entry name" value="Metallo-dependent phosphatases"/>
    <property type="match status" value="1"/>
</dbReference>
<keyword evidence="4" id="KW-0378">Hydrolase</keyword>
<keyword evidence="5" id="KW-1185">Reference proteome</keyword>